<accession>A0A9X4E300</accession>
<dbReference type="EMBL" id="CP146598">
    <property type="protein sequence ID" value="WWY02941.1"/>
    <property type="molecule type" value="Genomic_DNA"/>
</dbReference>
<reference evidence="2" key="2">
    <citation type="submission" date="2024-02" db="EMBL/GenBank/DDBJ databases">
        <title>Neisseria leonii sp. nov.</title>
        <authorList>
            <person name="Boutroux M."/>
            <person name="Favre-Rochex S."/>
            <person name="Gorgette O."/>
            <person name="Touak G."/>
            <person name="Muhle E."/>
            <person name="Chesneau O."/>
            <person name="Clermont D."/>
            <person name="Rahi P."/>
        </authorList>
    </citation>
    <scope>NUCLEOTIDE SEQUENCE</scope>
    <source>
        <strain evidence="2">51.81</strain>
    </source>
</reference>
<evidence type="ECO:0000313" key="2">
    <source>
        <dbReference type="EMBL" id="WWY02941.1"/>
    </source>
</evidence>
<dbReference type="AlphaFoldDB" id="A0A9X4E300"/>
<protein>
    <recommendedName>
        <fullName evidence="4">Lipoprotein</fullName>
    </recommendedName>
</protein>
<dbReference type="EMBL" id="JAPQFL010000002">
    <property type="protein sequence ID" value="MDD9327795.1"/>
    <property type="molecule type" value="Genomic_DNA"/>
</dbReference>
<reference evidence="1" key="1">
    <citation type="submission" date="2022-10" db="EMBL/GenBank/DDBJ databases">
        <authorList>
            <person name="Boutroux M."/>
        </authorList>
    </citation>
    <scope>NUCLEOTIDE SEQUENCE</scope>
    <source>
        <strain evidence="1">51.81</strain>
    </source>
</reference>
<sequence>MKKITPALLAAALAACTSSPFETESVTGGGRDVHGCIPSAGYRWSVLKQQCIQPFDQPEIAAADPDNDTLAVYAVLSDDKSRAEIFAAGIAENTVLESVKGGYVSRDGKIRLLRGQGGWRLGKG</sequence>
<evidence type="ECO:0000313" key="3">
    <source>
        <dbReference type="Proteomes" id="UP001149607"/>
    </source>
</evidence>
<evidence type="ECO:0008006" key="4">
    <source>
        <dbReference type="Google" id="ProtNLM"/>
    </source>
</evidence>
<name>A0A9X4E300_9NEIS</name>
<dbReference type="PROSITE" id="PS51257">
    <property type="entry name" value="PROKAR_LIPOPROTEIN"/>
    <property type="match status" value="1"/>
</dbReference>
<organism evidence="1">
    <name type="scientific">Neisseria leonii</name>
    <dbReference type="NCBI Taxonomy" id="2995413"/>
    <lineage>
        <taxon>Bacteria</taxon>
        <taxon>Pseudomonadati</taxon>
        <taxon>Pseudomonadota</taxon>
        <taxon>Betaproteobacteria</taxon>
        <taxon>Neisseriales</taxon>
        <taxon>Neisseriaceae</taxon>
        <taxon>Neisseria</taxon>
    </lineage>
</organism>
<proteinExistence type="predicted"/>
<dbReference type="RefSeq" id="WP_274584960.1">
    <property type="nucleotide sequence ID" value="NZ_CP145811.1"/>
</dbReference>
<dbReference type="Proteomes" id="UP001149607">
    <property type="component" value="Chromosome"/>
</dbReference>
<evidence type="ECO:0000313" key="1">
    <source>
        <dbReference type="EMBL" id="MDD9327795.1"/>
    </source>
</evidence>
<keyword evidence="3" id="KW-1185">Reference proteome</keyword>
<gene>
    <name evidence="1" type="ORF">ORY91_001206</name>
    <name evidence="2" type="ORF">V9W64_09645</name>
</gene>